<protein>
    <submittedName>
        <fullName evidence="1">DUF3800 domain-containing protein</fullName>
    </submittedName>
</protein>
<dbReference type="EMBL" id="JACRSX010000011">
    <property type="protein sequence ID" value="MBC8562709.1"/>
    <property type="molecule type" value="Genomic_DNA"/>
</dbReference>
<name>A0ABR7N255_9FIRM</name>
<reference evidence="1 2" key="1">
    <citation type="submission" date="2020-08" db="EMBL/GenBank/DDBJ databases">
        <title>Genome public.</title>
        <authorList>
            <person name="Liu C."/>
            <person name="Sun Q."/>
        </authorList>
    </citation>
    <scope>NUCLEOTIDE SEQUENCE [LARGE SCALE GENOMIC DNA]</scope>
    <source>
        <strain evidence="1 2">NSJ-37</strain>
    </source>
</reference>
<dbReference type="Pfam" id="PF12686">
    <property type="entry name" value="DUF3800"/>
    <property type="match status" value="1"/>
</dbReference>
<dbReference type="Proteomes" id="UP000606193">
    <property type="component" value="Unassembled WGS sequence"/>
</dbReference>
<comment type="caution">
    <text evidence="1">The sequence shown here is derived from an EMBL/GenBank/DDBJ whole genome shotgun (WGS) entry which is preliminary data.</text>
</comment>
<dbReference type="RefSeq" id="WP_249298004.1">
    <property type="nucleotide sequence ID" value="NZ_JACRSX010000011.1"/>
</dbReference>
<accession>A0ABR7N255</accession>
<evidence type="ECO:0000313" key="1">
    <source>
        <dbReference type="EMBL" id="MBC8562709.1"/>
    </source>
</evidence>
<organism evidence="1 2">
    <name type="scientific">Jutongia huaianensis</name>
    <dbReference type="NCBI Taxonomy" id="2763668"/>
    <lineage>
        <taxon>Bacteria</taxon>
        <taxon>Bacillati</taxon>
        <taxon>Bacillota</taxon>
        <taxon>Clostridia</taxon>
        <taxon>Lachnospirales</taxon>
        <taxon>Lachnospiraceae</taxon>
        <taxon>Jutongia</taxon>
    </lineage>
</organism>
<gene>
    <name evidence="1" type="ORF">H8704_08740</name>
</gene>
<sequence length="244" mass="28766">MTEKTLQNTLYVYIDESGSITKTNISNNRYFVIAMVFTDDPVTIRRLFKKKISKMMKKNDKYKDMIRMKKEIKGSDISETTKKEVYKHILEHGAEKLELGLIVLDNEYTTDKFIENHARSFNYMIQTYLDSYFRNHSKFMKGYGKIELIIDEQNIATGAEYELCGYLNQQLTLKNPICDLFEVTYTDSKNEKLVQLSDFVANSFYRNIEKRNQESKETIGMWLNTLCNRDIFDFSESRDIALNL</sequence>
<dbReference type="InterPro" id="IPR024524">
    <property type="entry name" value="DUF3800"/>
</dbReference>
<keyword evidence="2" id="KW-1185">Reference proteome</keyword>
<evidence type="ECO:0000313" key="2">
    <source>
        <dbReference type="Proteomes" id="UP000606193"/>
    </source>
</evidence>
<proteinExistence type="predicted"/>